<keyword evidence="3" id="KW-1185">Reference proteome</keyword>
<dbReference type="InterPro" id="IPR026337">
    <property type="entry name" value="AKG_HExxH"/>
</dbReference>
<reference evidence="2 3" key="1">
    <citation type="submission" date="2020-08" db="EMBL/GenBank/DDBJ databases">
        <title>Streptomyces sp. PSKA01 genome sequencing and assembly.</title>
        <authorList>
            <person name="Mandal S."/>
            <person name="Maiti P.K."/>
            <person name="Das P."/>
        </authorList>
    </citation>
    <scope>NUCLEOTIDE SEQUENCE [LARGE SCALE GENOMIC DNA]</scope>
    <source>
        <strain evidence="2 3">PSKA01</strain>
    </source>
</reference>
<dbReference type="AlphaFoldDB" id="A0A7X1J1L5"/>
<sequence>MGTSCEAAEESDSSAQPLRSHRLDDVSFGMLCSTGERLGATRTLLDAEYSRRLLLLRVLVDEVSSRPSAIGPLAPAHDAWDLLARAQRQRPEAVHRLLMDPQTGLWAAHVLRRLRGSEDGDAPLWSDVGQLHALAAAGAVLAGVDFRILVPARDGAVLLPCLGRAQSAATEPWGVAEVSAHDGTARVRTQHDGPAVDVPRDATQDAPGWSGMRRLSVSHAGLTLNLTVDDLARYPVIAGTAGPDRLDEAGLRHWRRGLDRAWALLVEDHRESAAALAAGLFSLVPLPSAERFRPRSASASEAFGCVMISAPDAQVADDEAAVELAVTLVHEFRHTLLNGLMHLTPLADDCPDLFHAPWRDDPRPLSGVLHGAFAFSGVARFWRDRSARDSGSARERARFEFALWRRESRATLETLHTHPALTATGRRLVRALLADIRSWDGEPVPETSLLLAERAAAHQRSAWRAHHMAPDEATVRAAADSWLRGTRPPLAVTEESGGDVVTDPAGCRLDAYAHLVRLRITDPHAFAEARDGGPRPKDVTPADLAYVAGDSDTAAALYAEETSRPAAWGGLGLLLGHRGVAQRPELLRAVSRAITRSSGQTPPPAELADWLARAWDGDGAHSGSGSMSQSARCSQSTA</sequence>
<dbReference type="EMBL" id="JACMSF010000010">
    <property type="protein sequence ID" value="MBC2902429.1"/>
    <property type="molecule type" value="Genomic_DNA"/>
</dbReference>
<dbReference type="NCBIfam" id="TIGR04267">
    <property type="entry name" value="mod_HExxH"/>
    <property type="match status" value="1"/>
</dbReference>
<feature type="compositionally biased region" description="Polar residues" evidence="1">
    <location>
        <begin position="623"/>
        <end position="638"/>
    </location>
</feature>
<comment type="caution">
    <text evidence="2">The sequence shown here is derived from an EMBL/GenBank/DDBJ whole genome shotgun (WGS) entry which is preliminary data.</text>
</comment>
<dbReference type="Proteomes" id="UP000584670">
    <property type="component" value="Unassembled WGS sequence"/>
</dbReference>
<evidence type="ECO:0000256" key="1">
    <source>
        <dbReference type="SAM" id="MobiDB-lite"/>
    </source>
</evidence>
<organism evidence="2 3">
    <name type="scientific">Streptomyces cupreus</name>
    <dbReference type="NCBI Taxonomy" id="2759956"/>
    <lineage>
        <taxon>Bacteria</taxon>
        <taxon>Bacillati</taxon>
        <taxon>Actinomycetota</taxon>
        <taxon>Actinomycetes</taxon>
        <taxon>Kitasatosporales</taxon>
        <taxon>Streptomycetaceae</taxon>
        <taxon>Streptomyces</taxon>
    </lineage>
</organism>
<proteinExistence type="predicted"/>
<gene>
    <name evidence="2" type="ORF">H4N64_12560</name>
</gene>
<feature type="region of interest" description="Disordered" evidence="1">
    <location>
        <begin position="619"/>
        <end position="638"/>
    </location>
</feature>
<evidence type="ECO:0000313" key="2">
    <source>
        <dbReference type="EMBL" id="MBC2902429.1"/>
    </source>
</evidence>
<protein>
    <submittedName>
        <fullName evidence="2">HEXXH motif domain-containing protein</fullName>
    </submittedName>
</protein>
<name>A0A7X1J1L5_9ACTN</name>
<dbReference type="RefSeq" id="WP_186282334.1">
    <property type="nucleotide sequence ID" value="NZ_JACMSF010000010.1"/>
</dbReference>
<accession>A0A7X1J1L5</accession>
<evidence type="ECO:0000313" key="3">
    <source>
        <dbReference type="Proteomes" id="UP000584670"/>
    </source>
</evidence>